<dbReference type="Pfam" id="PF11339">
    <property type="entry name" value="DUF3141"/>
    <property type="match status" value="1"/>
</dbReference>
<dbReference type="Proteomes" id="UP000027466">
    <property type="component" value="Unassembled WGS sequence"/>
</dbReference>
<organism evidence="2 3">
    <name type="scientific">Caballeronia glathei</name>
    <dbReference type="NCBI Taxonomy" id="60547"/>
    <lineage>
        <taxon>Bacteria</taxon>
        <taxon>Pseudomonadati</taxon>
        <taxon>Pseudomonadota</taxon>
        <taxon>Betaproteobacteria</taxon>
        <taxon>Burkholderiales</taxon>
        <taxon>Burkholderiaceae</taxon>
        <taxon>Caballeronia</taxon>
    </lineage>
</organism>
<dbReference type="InterPro" id="IPR024501">
    <property type="entry name" value="DUF3141"/>
</dbReference>
<name>A0A069PNP4_9BURK</name>
<dbReference type="AlphaFoldDB" id="A0A069PNP4"/>
<evidence type="ECO:0000313" key="2">
    <source>
        <dbReference type="EMBL" id="KDR38941.1"/>
    </source>
</evidence>
<accession>A0A069PNP4</accession>
<sequence>MIIVQRAGQGPGIGGFKDDSRMDVALRVGNPRYFVTFFRDPEPRETLLVCAAEPQVVKNAHALHPGGAEPGIVGNAASRAS</sequence>
<gene>
    <name evidence="2" type="ORF">BG61_36395</name>
</gene>
<keyword evidence="3" id="KW-1185">Reference proteome</keyword>
<protein>
    <submittedName>
        <fullName evidence="2">Uncharacterized protein</fullName>
    </submittedName>
</protein>
<evidence type="ECO:0000313" key="3">
    <source>
        <dbReference type="Proteomes" id="UP000027466"/>
    </source>
</evidence>
<proteinExistence type="predicted"/>
<comment type="caution">
    <text evidence="2">The sequence shown here is derived from an EMBL/GenBank/DDBJ whole genome shotgun (WGS) entry which is preliminary data.</text>
</comment>
<evidence type="ECO:0000256" key="1">
    <source>
        <dbReference type="SAM" id="MobiDB-lite"/>
    </source>
</evidence>
<reference evidence="2 3" key="1">
    <citation type="submission" date="2014-03" db="EMBL/GenBank/DDBJ databases">
        <title>Draft Genome Sequences of Four Burkholderia Strains.</title>
        <authorList>
            <person name="Liu X.Y."/>
            <person name="Li C.X."/>
            <person name="Xu J.H."/>
        </authorList>
    </citation>
    <scope>NUCLEOTIDE SEQUENCE [LARGE SCALE GENOMIC DNA]</scope>
    <source>
        <strain evidence="2 3">DSM 50014</strain>
    </source>
</reference>
<dbReference type="EMBL" id="JFHC01000071">
    <property type="protein sequence ID" value="KDR38941.1"/>
    <property type="molecule type" value="Genomic_DNA"/>
</dbReference>
<feature type="region of interest" description="Disordered" evidence="1">
    <location>
        <begin position="62"/>
        <end position="81"/>
    </location>
</feature>